<accession>A0A8K0CDH7</accession>
<evidence type="ECO:0000313" key="2">
    <source>
        <dbReference type="EMBL" id="KAF2885410.1"/>
    </source>
</evidence>
<dbReference type="EMBL" id="VTPC01089958">
    <property type="protein sequence ID" value="KAF2885410.1"/>
    <property type="molecule type" value="Genomic_DNA"/>
</dbReference>
<sequence>MTAVLKVLFLLNNIILIIAAKSDSVFNYDVMTNNFYLQFFQNEYHIIPHHLDVVRYNRNFVDLMHIRTFKHNRTCTAFNFTVRSLMDKSEKIEVRVILQAYKFLSNEYRLFPMRFEVNLCKAIDVNVLGLLNTFKFLYFFFDQGKTYNVCNWIVDERKFPPGIPTGKYKFQLIYQYYLEEVLVVDGYADIVNSWFIF</sequence>
<organism evidence="2 3">
    <name type="scientific">Ignelater luminosus</name>
    <name type="common">Cucubano</name>
    <name type="synonym">Pyrophorus luminosus</name>
    <dbReference type="NCBI Taxonomy" id="2038154"/>
    <lineage>
        <taxon>Eukaryota</taxon>
        <taxon>Metazoa</taxon>
        <taxon>Ecdysozoa</taxon>
        <taxon>Arthropoda</taxon>
        <taxon>Hexapoda</taxon>
        <taxon>Insecta</taxon>
        <taxon>Pterygota</taxon>
        <taxon>Neoptera</taxon>
        <taxon>Endopterygota</taxon>
        <taxon>Coleoptera</taxon>
        <taxon>Polyphaga</taxon>
        <taxon>Elateriformia</taxon>
        <taxon>Elateroidea</taxon>
        <taxon>Elateridae</taxon>
        <taxon>Agrypninae</taxon>
        <taxon>Pyrophorini</taxon>
        <taxon>Ignelater</taxon>
    </lineage>
</organism>
<evidence type="ECO:0000313" key="3">
    <source>
        <dbReference type="Proteomes" id="UP000801492"/>
    </source>
</evidence>
<proteinExistence type="predicted"/>
<feature type="signal peptide" evidence="1">
    <location>
        <begin position="1"/>
        <end position="19"/>
    </location>
</feature>
<name>A0A8K0CDH7_IGNLU</name>
<reference evidence="2" key="1">
    <citation type="submission" date="2019-08" db="EMBL/GenBank/DDBJ databases">
        <title>The genome of the North American firefly Photinus pyralis.</title>
        <authorList>
            <consortium name="Photinus pyralis genome working group"/>
            <person name="Fallon T.R."/>
            <person name="Sander Lower S.E."/>
            <person name="Weng J.-K."/>
        </authorList>
    </citation>
    <scope>NUCLEOTIDE SEQUENCE</scope>
    <source>
        <strain evidence="2">TRF0915ILg1</strain>
        <tissue evidence="2">Whole body</tissue>
    </source>
</reference>
<keyword evidence="1" id="KW-0732">Signal</keyword>
<comment type="caution">
    <text evidence="2">The sequence shown here is derived from an EMBL/GenBank/DDBJ whole genome shotgun (WGS) entry which is preliminary data.</text>
</comment>
<feature type="chain" id="PRO_5035467761" evidence="1">
    <location>
        <begin position="20"/>
        <end position="197"/>
    </location>
</feature>
<dbReference type="OrthoDB" id="7925769at2759"/>
<protein>
    <submittedName>
        <fullName evidence="2">Uncharacterized protein</fullName>
    </submittedName>
</protein>
<dbReference type="Proteomes" id="UP000801492">
    <property type="component" value="Unassembled WGS sequence"/>
</dbReference>
<gene>
    <name evidence="2" type="ORF">ILUMI_20755</name>
</gene>
<dbReference type="AlphaFoldDB" id="A0A8K0CDH7"/>
<evidence type="ECO:0000256" key="1">
    <source>
        <dbReference type="SAM" id="SignalP"/>
    </source>
</evidence>
<keyword evidence="3" id="KW-1185">Reference proteome</keyword>